<protein>
    <recommendedName>
        <fullName evidence="1">non-specific serine/threonine protein kinase</fullName>
        <ecNumber evidence="1">2.7.11.1</ecNumber>
    </recommendedName>
</protein>
<dbReference type="GO" id="GO:0000245">
    <property type="term" value="P:spliceosomal complex assembly"/>
    <property type="evidence" value="ECO:0007669"/>
    <property type="project" value="TreeGrafter"/>
</dbReference>
<evidence type="ECO:0000256" key="7">
    <source>
        <dbReference type="ARBA" id="ARBA00047899"/>
    </source>
</evidence>
<dbReference type="Pfam" id="PF00069">
    <property type="entry name" value="Pkinase"/>
    <property type="match status" value="2"/>
</dbReference>
<dbReference type="AlphaFoldDB" id="A0A9P3G7G2"/>
<comment type="caution">
    <text evidence="12">The sequence shown here is derived from an EMBL/GenBank/DDBJ whole genome shotgun (WGS) entry which is preliminary data.</text>
</comment>
<dbReference type="Proteomes" id="UP000703269">
    <property type="component" value="Unassembled WGS sequence"/>
</dbReference>
<dbReference type="Gene3D" id="1.10.510.10">
    <property type="entry name" value="Transferase(Phosphotransferase) domain 1"/>
    <property type="match status" value="1"/>
</dbReference>
<dbReference type="PROSITE" id="PS00107">
    <property type="entry name" value="PROTEIN_KINASE_ATP"/>
    <property type="match status" value="1"/>
</dbReference>
<dbReference type="GO" id="GO:0005524">
    <property type="term" value="F:ATP binding"/>
    <property type="evidence" value="ECO:0007669"/>
    <property type="project" value="UniProtKB-UniRule"/>
</dbReference>
<keyword evidence="4 9" id="KW-0547">Nucleotide-binding</keyword>
<dbReference type="GO" id="GO:0004674">
    <property type="term" value="F:protein serine/threonine kinase activity"/>
    <property type="evidence" value="ECO:0007669"/>
    <property type="project" value="UniProtKB-KW"/>
</dbReference>
<comment type="catalytic activity">
    <reaction evidence="8">
        <text>L-seryl-[protein] + ATP = O-phospho-L-seryl-[protein] + ADP + H(+)</text>
        <dbReference type="Rhea" id="RHEA:17989"/>
        <dbReference type="Rhea" id="RHEA-COMP:9863"/>
        <dbReference type="Rhea" id="RHEA-COMP:11604"/>
        <dbReference type="ChEBI" id="CHEBI:15378"/>
        <dbReference type="ChEBI" id="CHEBI:29999"/>
        <dbReference type="ChEBI" id="CHEBI:30616"/>
        <dbReference type="ChEBI" id="CHEBI:83421"/>
        <dbReference type="ChEBI" id="CHEBI:456216"/>
        <dbReference type="EC" id="2.7.11.1"/>
    </reaction>
</comment>
<sequence length="396" mass="44043">MSRNSTSATSVDRPGWVSREEPVESYGKESGFLPVAIGQELGGYAILRKLGCGVYSTVWLAQRKHDGEFAALKVMSGLASKHFPELDFLQRMRNQSPSHPGSLHVTRLIDHFHCSQEDQDNLCLALEPLSESLHSFSKRWGGARFPSGFVRRVMRQVVQGIDFMHTECNIIHTDIKPDNVMLAISPEILQASVTPTSEIPVDVTVTPAGKEITRTLSTPITYPVPPGDLGASETWKDVQCKLADFGVSCWADKTEEHLMELIQAPALRAPEVCLGAGWGKPADIWSIGCMAYQLMTGSSLIHEESADVSIPNLHAIFFGDCPQDLVQRGKYSHMFFNEDGTLKYKMDERVTVAEMVKRRAPGDADLLIDFLNQVFVLDPALRPTARDLLEHEWLRP</sequence>
<dbReference type="InterPro" id="IPR008271">
    <property type="entry name" value="Ser/Thr_kinase_AS"/>
</dbReference>
<keyword evidence="2 10" id="KW-0723">Serine/threonine-protein kinase</keyword>
<dbReference type="EMBL" id="BPQB01000013">
    <property type="protein sequence ID" value="GJE89706.1"/>
    <property type="molecule type" value="Genomic_DNA"/>
</dbReference>
<dbReference type="FunFam" id="1.10.510.10:FF:000275">
    <property type="entry name" value="SRSF protein kinase 2 isoform X3"/>
    <property type="match status" value="1"/>
</dbReference>
<comment type="similarity">
    <text evidence="10">Belongs to the protein kinase superfamily.</text>
</comment>
<organism evidence="12 13">
    <name type="scientific">Phanerochaete sordida</name>
    <dbReference type="NCBI Taxonomy" id="48140"/>
    <lineage>
        <taxon>Eukaryota</taxon>
        <taxon>Fungi</taxon>
        <taxon>Dikarya</taxon>
        <taxon>Basidiomycota</taxon>
        <taxon>Agaricomycotina</taxon>
        <taxon>Agaricomycetes</taxon>
        <taxon>Polyporales</taxon>
        <taxon>Phanerochaetaceae</taxon>
        <taxon>Phanerochaete</taxon>
    </lineage>
</organism>
<evidence type="ECO:0000256" key="5">
    <source>
        <dbReference type="ARBA" id="ARBA00022777"/>
    </source>
</evidence>
<evidence type="ECO:0000256" key="4">
    <source>
        <dbReference type="ARBA" id="ARBA00022741"/>
    </source>
</evidence>
<feature type="binding site" evidence="9">
    <location>
        <position position="73"/>
    </location>
    <ligand>
        <name>ATP</name>
        <dbReference type="ChEBI" id="CHEBI:30616"/>
    </ligand>
</feature>
<evidence type="ECO:0000313" key="13">
    <source>
        <dbReference type="Proteomes" id="UP000703269"/>
    </source>
</evidence>
<evidence type="ECO:0000256" key="8">
    <source>
        <dbReference type="ARBA" id="ARBA00048679"/>
    </source>
</evidence>
<dbReference type="SMART" id="SM00220">
    <property type="entry name" value="S_TKc"/>
    <property type="match status" value="1"/>
</dbReference>
<dbReference type="Gene3D" id="3.30.200.20">
    <property type="entry name" value="Phosphorylase Kinase, domain 1"/>
    <property type="match status" value="1"/>
</dbReference>
<dbReference type="OrthoDB" id="5979581at2759"/>
<evidence type="ECO:0000313" key="12">
    <source>
        <dbReference type="EMBL" id="GJE89706.1"/>
    </source>
</evidence>
<dbReference type="InterPro" id="IPR017441">
    <property type="entry name" value="Protein_kinase_ATP_BS"/>
</dbReference>
<name>A0A9P3G7G2_9APHY</name>
<keyword evidence="13" id="KW-1185">Reference proteome</keyword>
<evidence type="ECO:0000256" key="2">
    <source>
        <dbReference type="ARBA" id="ARBA00022527"/>
    </source>
</evidence>
<evidence type="ECO:0000256" key="10">
    <source>
        <dbReference type="RuleBase" id="RU000304"/>
    </source>
</evidence>
<evidence type="ECO:0000256" key="3">
    <source>
        <dbReference type="ARBA" id="ARBA00022679"/>
    </source>
</evidence>
<keyword evidence="5 12" id="KW-0418">Kinase</keyword>
<dbReference type="InterPro" id="IPR000719">
    <property type="entry name" value="Prot_kinase_dom"/>
</dbReference>
<dbReference type="PANTHER" id="PTHR47634:SF9">
    <property type="entry name" value="PROTEIN KINASE DOMAIN-CONTAINING PROTEIN-RELATED"/>
    <property type="match status" value="1"/>
</dbReference>
<dbReference type="PROSITE" id="PS00108">
    <property type="entry name" value="PROTEIN_KINASE_ST"/>
    <property type="match status" value="1"/>
</dbReference>
<dbReference type="GO" id="GO:0050684">
    <property type="term" value="P:regulation of mRNA processing"/>
    <property type="evidence" value="ECO:0007669"/>
    <property type="project" value="TreeGrafter"/>
</dbReference>
<reference evidence="12 13" key="1">
    <citation type="submission" date="2021-08" db="EMBL/GenBank/DDBJ databases">
        <title>Draft Genome Sequence of Phanerochaete sordida strain YK-624.</title>
        <authorList>
            <person name="Mori T."/>
            <person name="Dohra H."/>
            <person name="Suzuki T."/>
            <person name="Kawagishi H."/>
            <person name="Hirai H."/>
        </authorList>
    </citation>
    <scope>NUCLEOTIDE SEQUENCE [LARGE SCALE GENOMIC DNA]</scope>
    <source>
        <strain evidence="12 13">YK-624</strain>
    </source>
</reference>
<dbReference type="PANTHER" id="PTHR47634">
    <property type="entry name" value="PROTEIN KINASE DOMAIN-CONTAINING PROTEIN-RELATED"/>
    <property type="match status" value="1"/>
</dbReference>
<keyword evidence="6 9" id="KW-0067">ATP-binding</keyword>
<dbReference type="InterPro" id="IPR051334">
    <property type="entry name" value="SRPK"/>
</dbReference>
<feature type="domain" description="Protein kinase" evidence="11">
    <location>
        <begin position="44"/>
        <end position="394"/>
    </location>
</feature>
<proteinExistence type="inferred from homology"/>
<keyword evidence="3" id="KW-0808">Transferase</keyword>
<evidence type="ECO:0000259" key="11">
    <source>
        <dbReference type="PROSITE" id="PS50011"/>
    </source>
</evidence>
<dbReference type="PROSITE" id="PS50011">
    <property type="entry name" value="PROTEIN_KINASE_DOM"/>
    <property type="match status" value="1"/>
</dbReference>
<evidence type="ECO:0000256" key="1">
    <source>
        <dbReference type="ARBA" id="ARBA00012513"/>
    </source>
</evidence>
<evidence type="ECO:0000256" key="6">
    <source>
        <dbReference type="ARBA" id="ARBA00022840"/>
    </source>
</evidence>
<dbReference type="EC" id="2.7.11.1" evidence="1"/>
<comment type="catalytic activity">
    <reaction evidence="7">
        <text>L-threonyl-[protein] + ATP = O-phospho-L-threonyl-[protein] + ADP + H(+)</text>
        <dbReference type="Rhea" id="RHEA:46608"/>
        <dbReference type="Rhea" id="RHEA-COMP:11060"/>
        <dbReference type="Rhea" id="RHEA-COMP:11605"/>
        <dbReference type="ChEBI" id="CHEBI:15378"/>
        <dbReference type="ChEBI" id="CHEBI:30013"/>
        <dbReference type="ChEBI" id="CHEBI:30616"/>
        <dbReference type="ChEBI" id="CHEBI:61977"/>
        <dbReference type="ChEBI" id="CHEBI:456216"/>
        <dbReference type="EC" id="2.7.11.1"/>
    </reaction>
</comment>
<accession>A0A9P3G7G2</accession>
<dbReference type="SUPFAM" id="SSF56112">
    <property type="entry name" value="Protein kinase-like (PK-like)"/>
    <property type="match status" value="1"/>
</dbReference>
<dbReference type="InterPro" id="IPR011009">
    <property type="entry name" value="Kinase-like_dom_sf"/>
</dbReference>
<gene>
    <name evidence="12" type="ORF">PsYK624_058120</name>
</gene>
<evidence type="ECO:0000256" key="9">
    <source>
        <dbReference type="PROSITE-ProRule" id="PRU10141"/>
    </source>
</evidence>